<feature type="region of interest" description="Disordered" evidence="1">
    <location>
        <begin position="153"/>
        <end position="185"/>
    </location>
</feature>
<dbReference type="Proteomes" id="UP001165122">
    <property type="component" value="Unassembled WGS sequence"/>
</dbReference>
<dbReference type="EMBL" id="BRXW01000342">
    <property type="protein sequence ID" value="GMI18674.1"/>
    <property type="molecule type" value="Genomic_DNA"/>
</dbReference>
<reference evidence="3" key="1">
    <citation type="journal article" date="2023" name="Commun. Biol.">
        <title>Genome analysis of Parmales, the sister group of diatoms, reveals the evolutionary specialization of diatoms from phago-mixotrophs to photoautotrophs.</title>
        <authorList>
            <person name="Ban H."/>
            <person name="Sato S."/>
            <person name="Yoshikawa S."/>
            <person name="Yamada K."/>
            <person name="Nakamura Y."/>
            <person name="Ichinomiya M."/>
            <person name="Sato N."/>
            <person name="Blanc-Mathieu R."/>
            <person name="Endo H."/>
            <person name="Kuwata A."/>
            <person name="Ogata H."/>
        </authorList>
    </citation>
    <scope>NUCLEOTIDE SEQUENCE [LARGE SCALE GENOMIC DNA]</scope>
    <source>
        <strain evidence="3">NIES 3700</strain>
    </source>
</reference>
<accession>A0A9W7FUV5</accession>
<evidence type="ECO:0000313" key="3">
    <source>
        <dbReference type="Proteomes" id="UP001165122"/>
    </source>
</evidence>
<sequence>MNVDKENAVDDVLGPKSSSKSQTKTRQDDQGSALKERNFSAVNATKSAANASVLKGIESERKSGGSMEPSDLELQHFEFSEDDALEDDASSTLSNNTANTTRIHPLHFAASPILPPSPLDSTTTANAALTLMDLSYKICNQITNDTMGLVELHPKDAKDQKSERSLRSEGVEREGGDFRDGRDSPKQVLIRSEAEKIYSNLRSKMLSLSQQNHSNSTTTTNDSIFFDASDLFTTKMSTLTAQWFPLFQKSFALVKDLLRLRFSEVVRTSIVEITGSAHVTMPAFSSLVSSMIEKAIDECGVVVEERVEEILRREESPLSLVSGGGEVLEHIRRERVEKFKAKVEDVIENGVGKDLKTVLLQDLGPWFMEAHGAHHSSIRVNNANSIIGMHRRAAGMRAADNICAAIEGLLRDVPGKVEEGLVVVVTEGMEGVELVDLVRRGEGRGGGRGTRVGVGAGVGVGGGKSAKSRQEIRARQIRAKGGDENLVAVFESGLGLGGEVGEGGEGMGMLEWLGKGREGLVRVSVDGVDGDEGVLRGLGGMGVEAKEIVFDVRGRLLVEMKEIHVEGFGGGLMGGRILGGEGEEGGVVWTEVGVEEKEVLGGGDGGGVRFRLEEGDRRKGRGGKFRFVKLVLNDDDDEDEDEGGDGGALRKVQVKKVEVFGNLFRR</sequence>
<dbReference type="AlphaFoldDB" id="A0A9W7FUV5"/>
<name>A0A9W7FUV5_9STRA</name>
<evidence type="ECO:0000313" key="2">
    <source>
        <dbReference type="EMBL" id="GMI18674.1"/>
    </source>
</evidence>
<proteinExistence type="predicted"/>
<evidence type="ECO:0000256" key="1">
    <source>
        <dbReference type="SAM" id="MobiDB-lite"/>
    </source>
</evidence>
<gene>
    <name evidence="2" type="ORF">TrLO_g4574</name>
</gene>
<dbReference type="OrthoDB" id="10591311at2759"/>
<feature type="region of interest" description="Disordered" evidence="1">
    <location>
        <begin position="1"/>
        <end position="42"/>
    </location>
</feature>
<feature type="compositionally biased region" description="Basic and acidic residues" evidence="1">
    <location>
        <begin position="25"/>
        <end position="38"/>
    </location>
</feature>
<keyword evidence="3" id="KW-1185">Reference proteome</keyword>
<protein>
    <submittedName>
        <fullName evidence="2">Uncharacterized protein</fullName>
    </submittedName>
</protein>
<comment type="caution">
    <text evidence="2">The sequence shown here is derived from an EMBL/GenBank/DDBJ whole genome shotgun (WGS) entry which is preliminary data.</text>
</comment>
<organism evidence="2 3">
    <name type="scientific">Triparma laevis f. longispina</name>
    <dbReference type="NCBI Taxonomy" id="1714387"/>
    <lineage>
        <taxon>Eukaryota</taxon>
        <taxon>Sar</taxon>
        <taxon>Stramenopiles</taxon>
        <taxon>Ochrophyta</taxon>
        <taxon>Bolidophyceae</taxon>
        <taxon>Parmales</taxon>
        <taxon>Triparmaceae</taxon>
        <taxon>Triparma</taxon>
    </lineage>
</organism>